<evidence type="ECO:0000259" key="1">
    <source>
        <dbReference type="Pfam" id="PF01609"/>
    </source>
</evidence>
<dbReference type="PANTHER" id="PTHR30298">
    <property type="entry name" value="H REPEAT-ASSOCIATED PREDICTED TRANSPOSASE"/>
    <property type="match status" value="1"/>
</dbReference>
<dbReference type="PANTHER" id="PTHR30298:SF0">
    <property type="entry name" value="PROTEIN YBFL-RELATED"/>
    <property type="match status" value="1"/>
</dbReference>
<evidence type="ECO:0000313" key="3">
    <source>
        <dbReference type="Proteomes" id="UP000294947"/>
    </source>
</evidence>
<dbReference type="Pfam" id="PF01609">
    <property type="entry name" value="DDE_Tnp_1"/>
    <property type="match status" value="1"/>
</dbReference>
<dbReference type="GO" id="GO:0004803">
    <property type="term" value="F:transposase activity"/>
    <property type="evidence" value="ECO:0007669"/>
    <property type="project" value="InterPro"/>
</dbReference>
<dbReference type="InterPro" id="IPR002559">
    <property type="entry name" value="Transposase_11"/>
</dbReference>
<dbReference type="InterPro" id="IPR051698">
    <property type="entry name" value="Transposase_11-like"/>
</dbReference>
<evidence type="ECO:0000313" key="2">
    <source>
        <dbReference type="EMBL" id="TDD53433.1"/>
    </source>
</evidence>
<dbReference type="AlphaFoldDB" id="A0A4R4Z5T8"/>
<feature type="domain" description="Transposase IS4-like" evidence="1">
    <location>
        <begin position="10"/>
        <end position="68"/>
    </location>
</feature>
<dbReference type="GO" id="GO:0006313">
    <property type="term" value="P:DNA transposition"/>
    <property type="evidence" value="ECO:0007669"/>
    <property type="project" value="InterPro"/>
</dbReference>
<keyword evidence="3" id="KW-1185">Reference proteome</keyword>
<dbReference type="RefSeq" id="WP_132483591.1">
    <property type="nucleotide sequence ID" value="NZ_SMKW01000009.1"/>
</dbReference>
<organism evidence="2 3">
    <name type="scientific">Saccharopolyspora elongata</name>
    <dbReference type="NCBI Taxonomy" id="2530387"/>
    <lineage>
        <taxon>Bacteria</taxon>
        <taxon>Bacillati</taxon>
        <taxon>Actinomycetota</taxon>
        <taxon>Actinomycetes</taxon>
        <taxon>Pseudonocardiales</taxon>
        <taxon>Pseudonocardiaceae</taxon>
        <taxon>Saccharopolyspora</taxon>
    </lineage>
</organism>
<protein>
    <submittedName>
        <fullName evidence="2">Transposase family protein</fullName>
    </submittedName>
</protein>
<name>A0A4R4Z5T8_9PSEU</name>
<dbReference type="Proteomes" id="UP000294947">
    <property type="component" value="Unassembled WGS sequence"/>
</dbReference>
<dbReference type="GO" id="GO:0003677">
    <property type="term" value="F:DNA binding"/>
    <property type="evidence" value="ECO:0007669"/>
    <property type="project" value="InterPro"/>
</dbReference>
<sequence>METACYLTDLPPTAATPADLAELIQGHWAIENRLHLIRDVAFDEDRHRARTGNAPQNFAILRNTAITLHRQHGATHIRPALRAGNRRPERLLNLLPETT</sequence>
<accession>A0A4R4Z5T8</accession>
<proteinExistence type="predicted"/>
<dbReference type="OrthoDB" id="3867913at2"/>
<comment type="caution">
    <text evidence="2">The sequence shown here is derived from an EMBL/GenBank/DDBJ whole genome shotgun (WGS) entry which is preliminary data.</text>
</comment>
<gene>
    <name evidence="2" type="ORF">E1288_09645</name>
</gene>
<reference evidence="2 3" key="1">
    <citation type="submission" date="2019-03" db="EMBL/GenBank/DDBJ databases">
        <title>Draft genome sequences of novel Actinobacteria.</title>
        <authorList>
            <person name="Sahin N."/>
            <person name="Ay H."/>
            <person name="Saygin H."/>
        </authorList>
    </citation>
    <scope>NUCLEOTIDE SEQUENCE [LARGE SCALE GENOMIC DNA]</scope>
    <source>
        <strain evidence="2 3">7K502</strain>
    </source>
</reference>
<dbReference type="EMBL" id="SMKW01000009">
    <property type="protein sequence ID" value="TDD53433.1"/>
    <property type="molecule type" value="Genomic_DNA"/>
</dbReference>